<evidence type="ECO:0000256" key="1">
    <source>
        <dbReference type="ARBA" id="ARBA00007611"/>
    </source>
</evidence>
<dbReference type="CDD" id="cd19941">
    <property type="entry name" value="TIL"/>
    <property type="match status" value="1"/>
</dbReference>
<dbReference type="GO" id="GO:0004867">
    <property type="term" value="F:serine-type endopeptidase inhibitor activity"/>
    <property type="evidence" value="ECO:0007669"/>
    <property type="project" value="UniProtKB-KW"/>
</dbReference>
<dbReference type="EMBL" id="OZ034829">
    <property type="protein sequence ID" value="CAL1686017.1"/>
    <property type="molecule type" value="Genomic_DNA"/>
</dbReference>
<gene>
    <name evidence="5" type="ORF">LPLAT_LOCUS11402</name>
</gene>
<feature type="chain" id="PRO_5043562010" description="TIL domain-containing protein" evidence="3">
    <location>
        <begin position="19"/>
        <end position="87"/>
    </location>
</feature>
<evidence type="ECO:0000313" key="6">
    <source>
        <dbReference type="Proteomes" id="UP001497644"/>
    </source>
</evidence>
<protein>
    <recommendedName>
        <fullName evidence="4">TIL domain-containing protein</fullName>
    </recommendedName>
</protein>
<keyword evidence="3" id="KW-0732">Signal</keyword>
<evidence type="ECO:0000313" key="5">
    <source>
        <dbReference type="EMBL" id="CAL1686017.1"/>
    </source>
</evidence>
<organism evidence="5 6">
    <name type="scientific">Lasius platythorax</name>
    <dbReference type="NCBI Taxonomy" id="488582"/>
    <lineage>
        <taxon>Eukaryota</taxon>
        <taxon>Metazoa</taxon>
        <taxon>Ecdysozoa</taxon>
        <taxon>Arthropoda</taxon>
        <taxon>Hexapoda</taxon>
        <taxon>Insecta</taxon>
        <taxon>Pterygota</taxon>
        <taxon>Neoptera</taxon>
        <taxon>Endopterygota</taxon>
        <taxon>Hymenoptera</taxon>
        <taxon>Apocrita</taxon>
        <taxon>Aculeata</taxon>
        <taxon>Formicoidea</taxon>
        <taxon>Formicidae</taxon>
        <taxon>Formicinae</taxon>
        <taxon>Lasius</taxon>
        <taxon>Lasius</taxon>
    </lineage>
</organism>
<reference evidence="5" key="1">
    <citation type="submission" date="2024-04" db="EMBL/GenBank/DDBJ databases">
        <authorList>
            <consortium name="Molecular Ecology Group"/>
        </authorList>
    </citation>
    <scope>NUCLEOTIDE SEQUENCE</scope>
</reference>
<evidence type="ECO:0000256" key="3">
    <source>
        <dbReference type="SAM" id="SignalP"/>
    </source>
</evidence>
<evidence type="ECO:0000259" key="4">
    <source>
        <dbReference type="Pfam" id="PF01826"/>
    </source>
</evidence>
<sequence>MARLIALFLLLVAVCVYGAPKSQPCGLNEEWNECAVVKSCEPKCGQDPPKICPKICVARCQCIKGYKRNLNTDLCVPQECKFFSKAA</sequence>
<dbReference type="Gene3D" id="2.10.25.10">
    <property type="entry name" value="Laminin"/>
    <property type="match status" value="1"/>
</dbReference>
<dbReference type="InterPro" id="IPR036084">
    <property type="entry name" value="Ser_inhib-like_sf"/>
</dbReference>
<proteinExistence type="inferred from homology"/>
<name>A0AAV2P140_9HYME</name>
<feature type="signal peptide" evidence="3">
    <location>
        <begin position="1"/>
        <end position="18"/>
    </location>
</feature>
<keyword evidence="6" id="KW-1185">Reference proteome</keyword>
<dbReference type="SUPFAM" id="SSF57567">
    <property type="entry name" value="Serine protease inhibitors"/>
    <property type="match status" value="1"/>
</dbReference>
<dbReference type="InterPro" id="IPR002919">
    <property type="entry name" value="TIL_dom"/>
</dbReference>
<keyword evidence="2" id="KW-0646">Protease inhibitor</keyword>
<comment type="similarity">
    <text evidence="1">Belongs to the serine protease inhibitor-like (TIL domain-containing) family.</text>
</comment>
<feature type="domain" description="TIL" evidence="4">
    <location>
        <begin position="25"/>
        <end position="79"/>
    </location>
</feature>
<dbReference type="AlphaFoldDB" id="A0AAV2P140"/>
<accession>A0AAV2P140</accession>
<keyword evidence="2" id="KW-0722">Serine protease inhibitor</keyword>
<evidence type="ECO:0000256" key="2">
    <source>
        <dbReference type="ARBA" id="ARBA00022900"/>
    </source>
</evidence>
<dbReference type="Pfam" id="PF01826">
    <property type="entry name" value="TIL"/>
    <property type="match status" value="1"/>
</dbReference>
<dbReference type="Proteomes" id="UP001497644">
    <property type="component" value="Chromosome 6"/>
</dbReference>